<sequence>MKKILFATTALVATAGAASADIALSGWAEMGIVGGDRYGDNAQFHTDIDVSFTMTGEADNGLTFGAVVDLDENGAFGNGTQGGETIHVAYGAAKLTMGDVDGAFDAAMQEVNIGGSIDDSETWHAGFNANSGMDGTYDGQIAQFAYSFNSFTGYLSVELDDAGVFDPVWGIGARYSAELAGLTLGVGIGYQSGDENNATVAAIGGLAAAAAADAALLLLDPGATADERFEVQAKAFGAVAERSDVWGISLDTTFSNGLQARLNYSEANYSDVAFLNDETESFWGLGLGYSMNALTIGANFGKYDDRYGIDGLEAKGFGLAVNYDLGGGLEAQMGYGKEEVSAPGVSYENDSFSLGLSMSF</sequence>
<keyword evidence="1" id="KW-0732">Signal</keyword>
<name>A0ABY8QM32_9RHOB</name>
<dbReference type="SUPFAM" id="SSF56935">
    <property type="entry name" value="Porins"/>
    <property type="match status" value="1"/>
</dbReference>
<dbReference type="RefSeq" id="WP_282301635.1">
    <property type="nucleotide sequence ID" value="NZ_CP124616.1"/>
</dbReference>
<feature type="domain" description="Porin" evidence="2">
    <location>
        <begin position="7"/>
        <end position="339"/>
    </location>
</feature>
<reference evidence="3 4" key="1">
    <citation type="submission" date="2023-05" db="EMBL/GenBank/DDBJ databases">
        <title>YMD87, complete Genome.</title>
        <authorList>
            <person name="Zhang J."/>
            <person name="Xu X."/>
        </authorList>
    </citation>
    <scope>NUCLEOTIDE SEQUENCE [LARGE SCALE GENOMIC DNA]</scope>
    <source>
        <strain evidence="3 4">YMD87</strain>
    </source>
</reference>
<dbReference type="InterPro" id="IPR023614">
    <property type="entry name" value="Porin_dom_sf"/>
</dbReference>
<evidence type="ECO:0000259" key="2">
    <source>
        <dbReference type="Pfam" id="PF13609"/>
    </source>
</evidence>
<feature type="chain" id="PRO_5046448295" evidence="1">
    <location>
        <begin position="21"/>
        <end position="360"/>
    </location>
</feature>
<feature type="signal peptide" evidence="1">
    <location>
        <begin position="1"/>
        <end position="20"/>
    </location>
</feature>
<dbReference type="Pfam" id="PF13609">
    <property type="entry name" value="Porin_4"/>
    <property type="match status" value="1"/>
</dbReference>
<organism evidence="3 4">
    <name type="scientific">Tropicibacter oceani</name>
    <dbReference type="NCBI Taxonomy" id="3058420"/>
    <lineage>
        <taxon>Bacteria</taxon>
        <taxon>Pseudomonadati</taxon>
        <taxon>Pseudomonadota</taxon>
        <taxon>Alphaproteobacteria</taxon>
        <taxon>Rhodobacterales</taxon>
        <taxon>Roseobacteraceae</taxon>
        <taxon>Tropicibacter</taxon>
    </lineage>
</organism>
<dbReference type="EMBL" id="CP124616">
    <property type="protein sequence ID" value="WGW04998.1"/>
    <property type="molecule type" value="Genomic_DNA"/>
</dbReference>
<evidence type="ECO:0000313" key="4">
    <source>
        <dbReference type="Proteomes" id="UP001241605"/>
    </source>
</evidence>
<dbReference type="Proteomes" id="UP001241605">
    <property type="component" value="Chromosome"/>
</dbReference>
<evidence type="ECO:0000256" key="1">
    <source>
        <dbReference type="SAM" id="SignalP"/>
    </source>
</evidence>
<dbReference type="Gene3D" id="2.40.160.10">
    <property type="entry name" value="Porin"/>
    <property type="match status" value="1"/>
</dbReference>
<keyword evidence="4" id="KW-1185">Reference proteome</keyword>
<evidence type="ECO:0000313" key="3">
    <source>
        <dbReference type="EMBL" id="WGW04998.1"/>
    </source>
</evidence>
<gene>
    <name evidence="3" type="ORF">QF118_05465</name>
</gene>
<protein>
    <submittedName>
        <fullName evidence="3">Porin</fullName>
    </submittedName>
</protein>
<proteinExistence type="predicted"/>
<dbReference type="InterPro" id="IPR033900">
    <property type="entry name" value="Gram_neg_porin_domain"/>
</dbReference>
<accession>A0ABY8QM32</accession>